<dbReference type="SUPFAM" id="SSF55729">
    <property type="entry name" value="Acyl-CoA N-acyltransferases (Nat)"/>
    <property type="match status" value="1"/>
</dbReference>
<dbReference type="EMBL" id="CABVGP010000002">
    <property type="protein sequence ID" value="VVJ20545.1"/>
    <property type="molecule type" value="Genomic_DNA"/>
</dbReference>
<keyword evidence="5" id="KW-1185">Reference proteome</keyword>
<reference evidence="4 5" key="1">
    <citation type="submission" date="2019-09" db="EMBL/GenBank/DDBJ databases">
        <authorList>
            <person name="Leyn A S."/>
        </authorList>
    </citation>
    <scope>NUCLEOTIDE SEQUENCE [LARGE SCALE GENOMIC DNA]</scope>
    <source>
        <strain evidence="4">AA231_1</strain>
    </source>
</reference>
<dbReference type="GO" id="GO:0016747">
    <property type="term" value="F:acyltransferase activity, transferring groups other than amino-acyl groups"/>
    <property type="evidence" value="ECO:0007669"/>
    <property type="project" value="InterPro"/>
</dbReference>
<dbReference type="PANTHER" id="PTHR43877">
    <property type="entry name" value="AMINOALKYLPHOSPHONATE N-ACETYLTRANSFERASE-RELATED-RELATED"/>
    <property type="match status" value="1"/>
</dbReference>
<dbReference type="InterPro" id="IPR016181">
    <property type="entry name" value="Acyl_CoA_acyltransferase"/>
</dbReference>
<dbReference type="PROSITE" id="PS51186">
    <property type="entry name" value="GNAT"/>
    <property type="match status" value="1"/>
</dbReference>
<dbReference type="Gene3D" id="3.40.630.30">
    <property type="match status" value="1"/>
</dbReference>
<dbReference type="CDD" id="cd04301">
    <property type="entry name" value="NAT_SF"/>
    <property type="match status" value="1"/>
</dbReference>
<proteinExistence type="predicted"/>
<sequence>MTEPYVRPARSADLDLFAAALDDDRFFDDRWLRLRKERGVLFFAWLGPRPAGSVYLWLVKAEEAPIQTHLPGVPLLMHLQVHPELRRLGVGTALVEEVEDHLVEHGHDRVALAVRTDNPAAAQLYDKLGYQDWGHGTVTCYAQVTLRNGGVLEVPERCYVLVKDLAVITPAQRTTSWIGASHR</sequence>
<protein>
    <recommendedName>
        <fullName evidence="3">N-acetyltransferase domain-containing protein</fullName>
    </recommendedName>
</protein>
<dbReference type="Pfam" id="PF00583">
    <property type="entry name" value="Acetyltransf_1"/>
    <property type="match status" value="1"/>
</dbReference>
<keyword evidence="2" id="KW-0012">Acyltransferase</keyword>
<evidence type="ECO:0000259" key="3">
    <source>
        <dbReference type="PROSITE" id="PS51186"/>
    </source>
</evidence>
<dbReference type="Proteomes" id="UP000399805">
    <property type="component" value="Unassembled WGS sequence"/>
</dbReference>
<evidence type="ECO:0000256" key="1">
    <source>
        <dbReference type="ARBA" id="ARBA00022679"/>
    </source>
</evidence>
<dbReference type="AlphaFoldDB" id="A0A6I8LY43"/>
<organism evidence="4 5">
    <name type="scientific">Amycolatopsis camponoti</name>
    <dbReference type="NCBI Taxonomy" id="2606593"/>
    <lineage>
        <taxon>Bacteria</taxon>
        <taxon>Bacillati</taxon>
        <taxon>Actinomycetota</taxon>
        <taxon>Actinomycetes</taxon>
        <taxon>Pseudonocardiales</taxon>
        <taxon>Pseudonocardiaceae</taxon>
        <taxon>Amycolatopsis</taxon>
    </lineage>
</organism>
<evidence type="ECO:0000256" key="2">
    <source>
        <dbReference type="ARBA" id="ARBA00023315"/>
    </source>
</evidence>
<keyword evidence="1" id="KW-0808">Transferase</keyword>
<dbReference type="InterPro" id="IPR050832">
    <property type="entry name" value="Bact_Acetyltransf"/>
</dbReference>
<dbReference type="RefSeq" id="WP_155545630.1">
    <property type="nucleotide sequence ID" value="NZ_CABVGP010000002.1"/>
</dbReference>
<feature type="domain" description="N-acetyltransferase" evidence="3">
    <location>
        <begin position="4"/>
        <end position="147"/>
    </location>
</feature>
<dbReference type="InterPro" id="IPR000182">
    <property type="entry name" value="GNAT_dom"/>
</dbReference>
<name>A0A6I8LY43_9PSEU</name>
<accession>A0A6I8LY43</accession>
<evidence type="ECO:0000313" key="5">
    <source>
        <dbReference type="Proteomes" id="UP000399805"/>
    </source>
</evidence>
<evidence type="ECO:0000313" key="4">
    <source>
        <dbReference type="EMBL" id="VVJ20545.1"/>
    </source>
</evidence>
<gene>
    <name evidence="4" type="ORF">AA23TX_05566</name>
</gene>